<dbReference type="InterPro" id="IPR048400">
    <property type="entry name" value="SLS1_N"/>
</dbReference>
<comment type="caution">
    <text evidence="2">The sequence shown here is derived from an EMBL/GenBank/DDBJ whole genome shotgun (WGS) entry which is preliminary data.</text>
</comment>
<protein>
    <recommendedName>
        <fullName evidence="1">SLS1 N-terminal domain-containing protein</fullName>
    </recommendedName>
</protein>
<evidence type="ECO:0000259" key="1">
    <source>
        <dbReference type="Pfam" id="PF20776"/>
    </source>
</evidence>
<dbReference type="STRING" id="90262.A0A1X2J0U4"/>
<accession>A0A1X2J0U4</accession>
<organism evidence="2 3">
    <name type="scientific">Absidia repens</name>
    <dbReference type="NCBI Taxonomy" id="90262"/>
    <lineage>
        <taxon>Eukaryota</taxon>
        <taxon>Fungi</taxon>
        <taxon>Fungi incertae sedis</taxon>
        <taxon>Mucoromycota</taxon>
        <taxon>Mucoromycotina</taxon>
        <taxon>Mucoromycetes</taxon>
        <taxon>Mucorales</taxon>
        <taxon>Cunninghamellaceae</taxon>
        <taxon>Absidia</taxon>
    </lineage>
</organism>
<dbReference type="AlphaFoldDB" id="A0A1X2J0U4"/>
<dbReference type="Pfam" id="PF20776">
    <property type="entry name" value="SLS1_N"/>
    <property type="match status" value="1"/>
</dbReference>
<keyword evidence="3" id="KW-1185">Reference proteome</keyword>
<feature type="domain" description="SLS1 N-terminal" evidence="1">
    <location>
        <begin position="79"/>
        <end position="149"/>
    </location>
</feature>
<name>A0A1X2J0U4_9FUNG</name>
<dbReference type="EMBL" id="MCGE01000001">
    <property type="protein sequence ID" value="ORZ25395.1"/>
    <property type="molecule type" value="Genomic_DNA"/>
</dbReference>
<gene>
    <name evidence="2" type="ORF">BCR42DRAFT_485570</name>
</gene>
<sequence length="683" mass="77261">MIPCLTVGQRILLVRQMVRSTSNNILSTHPFTITPLVTHTKVLLPQIYQQRATMSTIPSSFEFIGKENAAEEAKPLSPNEELLLSMESLRPSKTILSEKALNRLEQLLDHSYTVPQLKKYLQHHNFSITKKPRKAQLIQCILEDHWELTTAERKRVKELQERKNTSQQKFKLEKDELFFVLDNNGSMLRDIETTHGVRIMVNVPDLVGTVEGPKRRLVSTLAAIKKALTLERRTFKLMDAQSSSYLNFVPQRVMDDLSKSSGAYISFENDEISLTASTPEIVEDAKRKLAVFLTDFGLTSKRSLQTSDYTVIQDQPASTLATPPLTFLPLHDPSAMPLAMKTIGWSRLSGTEETVDESITRPDMSKFHMLTGTGPYSSDLDSNQLKNILQQTLGTIDGNKRISLEATYGQLLFQNPTKVLEQTNLLIPELRGCFNTSDLQNFLETSTSHRRFFSGKPPNSIRPSLVPITSQDNFHCRSVSIGYVDSSLISQLVQNDNTSTGSTTASSFPSLRRLQLEFLEHDDGTLEFKRAIGEHGRSTMDILGLAGNMDVRLLAKNYTHYNNNSNDTTAIESAMPAALSKLVANCRLDAYSEVLCPTTWSNDSNDMMLLNVSFNNESRYLLDDNMVTLRYIEEQESKTSRTEMKIEPLNQDTTTNNGFDHWDSFWNKLTYLAQRWTYKSPLV</sequence>
<reference evidence="2 3" key="1">
    <citation type="submission" date="2016-07" db="EMBL/GenBank/DDBJ databases">
        <title>Pervasive Adenine N6-methylation of Active Genes in Fungi.</title>
        <authorList>
            <consortium name="DOE Joint Genome Institute"/>
            <person name="Mondo S.J."/>
            <person name="Dannebaum R.O."/>
            <person name="Kuo R.C."/>
            <person name="Labutti K."/>
            <person name="Haridas S."/>
            <person name="Kuo A."/>
            <person name="Salamov A."/>
            <person name="Ahrendt S.R."/>
            <person name="Lipzen A."/>
            <person name="Sullivan W."/>
            <person name="Andreopoulos W.B."/>
            <person name="Clum A."/>
            <person name="Lindquist E."/>
            <person name="Daum C."/>
            <person name="Ramamoorthy G.K."/>
            <person name="Gryganskyi A."/>
            <person name="Culley D."/>
            <person name="Magnuson J.K."/>
            <person name="James T.Y."/>
            <person name="O'Malley M.A."/>
            <person name="Stajich J.E."/>
            <person name="Spatafora J.W."/>
            <person name="Visel A."/>
            <person name="Grigoriev I.V."/>
        </authorList>
    </citation>
    <scope>NUCLEOTIDE SEQUENCE [LARGE SCALE GENOMIC DNA]</scope>
    <source>
        <strain evidence="2 3">NRRL 1336</strain>
    </source>
</reference>
<dbReference type="Proteomes" id="UP000193560">
    <property type="component" value="Unassembled WGS sequence"/>
</dbReference>
<evidence type="ECO:0000313" key="2">
    <source>
        <dbReference type="EMBL" id="ORZ25395.1"/>
    </source>
</evidence>
<evidence type="ECO:0000313" key="3">
    <source>
        <dbReference type="Proteomes" id="UP000193560"/>
    </source>
</evidence>
<proteinExistence type="predicted"/>
<dbReference type="OrthoDB" id="5392646at2759"/>